<dbReference type="AlphaFoldDB" id="A0A7J7JNM6"/>
<dbReference type="EMBL" id="VXIV02002120">
    <property type="protein sequence ID" value="KAF6027204.1"/>
    <property type="molecule type" value="Genomic_DNA"/>
</dbReference>
<gene>
    <name evidence="1" type="ORF">EB796_014474</name>
</gene>
<dbReference type="Gene3D" id="3.40.390.10">
    <property type="entry name" value="Collagenase (Catalytic Domain)"/>
    <property type="match status" value="1"/>
</dbReference>
<accession>A0A7J7JNM6</accession>
<dbReference type="Proteomes" id="UP000593567">
    <property type="component" value="Unassembled WGS sequence"/>
</dbReference>
<dbReference type="SUPFAM" id="SSF55486">
    <property type="entry name" value="Metalloproteases ('zincins'), catalytic domain"/>
    <property type="match status" value="1"/>
</dbReference>
<dbReference type="GO" id="GO:0008237">
    <property type="term" value="F:metallopeptidase activity"/>
    <property type="evidence" value="ECO:0007669"/>
    <property type="project" value="InterPro"/>
</dbReference>
<organism evidence="1 2">
    <name type="scientific">Bugula neritina</name>
    <name type="common">Brown bryozoan</name>
    <name type="synonym">Sertularia neritina</name>
    <dbReference type="NCBI Taxonomy" id="10212"/>
    <lineage>
        <taxon>Eukaryota</taxon>
        <taxon>Metazoa</taxon>
        <taxon>Spiralia</taxon>
        <taxon>Lophotrochozoa</taxon>
        <taxon>Bryozoa</taxon>
        <taxon>Gymnolaemata</taxon>
        <taxon>Cheilostomatida</taxon>
        <taxon>Flustrina</taxon>
        <taxon>Buguloidea</taxon>
        <taxon>Bugulidae</taxon>
        <taxon>Bugula</taxon>
    </lineage>
</organism>
<name>A0A7J7JNM6_BUGNE</name>
<evidence type="ECO:0000313" key="2">
    <source>
        <dbReference type="Proteomes" id="UP000593567"/>
    </source>
</evidence>
<keyword evidence="2" id="KW-1185">Reference proteome</keyword>
<evidence type="ECO:0000313" key="1">
    <source>
        <dbReference type="EMBL" id="KAF6027204.1"/>
    </source>
</evidence>
<comment type="caution">
    <text evidence="1">The sequence shown here is derived from an EMBL/GenBank/DDBJ whole genome shotgun (WGS) entry which is preliminary data.</text>
</comment>
<proteinExistence type="predicted"/>
<dbReference type="InterPro" id="IPR024079">
    <property type="entry name" value="MetalloPept_cat_dom_sf"/>
</dbReference>
<reference evidence="1" key="1">
    <citation type="submission" date="2020-06" db="EMBL/GenBank/DDBJ databases">
        <title>Draft genome of Bugula neritina, a colonial animal packing powerful symbionts and potential medicines.</title>
        <authorList>
            <person name="Rayko M."/>
        </authorList>
    </citation>
    <scope>NUCLEOTIDE SEQUENCE [LARGE SCALE GENOMIC DNA]</scope>
    <source>
        <strain evidence="1">Kwan_BN1</strain>
    </source>
</reference>
<sequence length="292" mass="32650">MIGGDLVIEPITDITLPSEDDVVEEKRQLKLEKHVRHMIYKVKQPSEETTVNDYEELPEDSVAGKEEEKRATVNQIYVPVHAVVDYSLYKKLGSSQSKVIRYIKIFYNAVNELYSTISYPSVSVSIQGITICTYKYCRATPISCDGSVVNTPKPTPPGNRFTVASKTTEKPYVPPTSANCGKPCSDTPNMRINGQSCSNLLSSSSNKRNFCDNPTIIQHCCSTRARMCKGYHWITESCDSTCQDNPSMKINGKRCVSFLATQTDRENYCDQSITKTHCCATRRKVCTSSIFG</sequence>
<protein>
    <submittedName>
        <fullName evidence="1">Uncharacterized protein</fullName>
    </submittedName>
</protein>